<dbReference type="AlphaFoldDB" id="A0A0C7MT60"/>
<dbReference type="InterPro" id="IPR013895">
    <property type="entry name" value="Rsc14"/>
</dbReference>
<proteinExistence type="predicted"/>
<dbReference type="STRING" id="1245769.A0A0C7MT60"/>
<sequence>MAQRNLGYYDIIAGLSALECSHKTRLSQEQLQALCRIDQQAKKTRDQTSDEQLDESHRRERRRVPVHGYLSKVDATLKLENAGDLQHTLLGGHVPRSQLEALSSTNFASYFQKLIDFDKTAEAFSIFVNAAAIRATAIAATPSPPSSATPSVQPGALEGNEGLELTKKLQASTSNNDGVKKVILCKKCKARFSGPRRFTNMKKHMCMRG</sequence>
<accession>A0A0C7MT60</accession>
<dbReference type="Pfam" id="PF08586">
    <property type="entry name" value="Rsc14"/>
    <property type="match status" value="1"/>
</dbReference>
<dbReference type="EMBL" id="LN736360">
    <property type="protein sequence ID" value="CEP60481.1"/>
    <property type="molecule type" value="Genomic_DNA"/>
</dbReference>
<reference evidence="2 3" key="1">
    <citation type="submission" date="2014-12" db="EMBL/GenBank/DDBJ databases">
        <authorList>
            <person name="Neuveglise Cecile"/>
        </authorList>
    </citation>
    <scope>NUCLEOTIDE SEQUENCE [LARGE SCALE GENOMIC DNA]</scope>
    <source>
        <strain evidence="2 3">CBS 12615</strain>
    </source>
</reference>
<evidence type="ECO:0000313" key="2">
    <source>
        <dbReference type="EMBL" id="CEP60481.1"/>
    </source>
</evidence>
<dbReference type="GeneID" id="34683874"/>
<keyword evidence="3" id="KW-1185">Reference proteome</keyword>
<name>A0A0C7MT60_9SACH</name>
<organism evidence="2 3">
    <name type="scientific">Lachancea lanzarotensis</name>
    <dbReference type="NCBI Taxonomy" id="1245769"/>
    <lineage>
        <taxon>Eukaryota</taxon>
        <taxon>Fungi</taxon>
        <taxon>Dikarya</taxon>
        <taxon>Ascomycota</taxon>
        <taxon>Saccharomycotina</taxon>
        <taxon>Saccharomycetes</taxon>
        <taxon>Saccharomycetales</taxon>
        <taxon>Saccharomycetaceae</taxon>
        <taxon>Lachancea</taxon>
    </lineage>
</organism>
<evidence type="ECO:0000313" key="3">
    <source>
        <dbReference type="Proteomes" id="UP000054304"/>
    </source>
</evidence>
<dbReference type="GO" id="GO:0006338">
    <property type="term" value="P:chromatin remodeling"/>
    <property type="evidence" value="ECO:0007669"/>
    <property type="project" value="InterPro"/>
</dbReference>
<dbReference type="RefSeq" id="XP_022626723.1">
    <property type="nucleotide sequence ID" value="XM_022774647.1"/>
</dbReference>
<gene>
    <name evidence="2" type="ORF">LALA0_S01e11892g</name>
</gene>
<dbReference type="HOGENOM" id="CLU_1366073_0_0_1"/>
<feature type="region of interest" description="Disordered" evidence="1">
    <location>
        <begin position="40"/>
        <end position="63"/>
    </location>
</feature>
<dbReference type="Proteomes" id="UP000054304">
    <property type="component" value="Unassembled WGS sequence"/>
</dbReference>
<dbReference type="OrthoDB" id="4060948at2759"/>
<protein>
    <submittedName>
        <fullName evidence="2">LALA0S01e11892g1_1</fullName>
    </submittedName>
</protein>
<evidence type="ECO:0000256" key="1">
    <source>
        <dbReference type="SAM" id="MobiDB-lite"/>
    </source>
</evidence>
<feature type="compositionally biased region" description="Basic and acidic residues" evidence="1">
    <location>
        <begin position="40"/>
        <end position="58"/>
    </location>
</feature>
<dbReference type="GO" id="GO:0016586">
    <property type="term" value="C:RSC-type complex"/>
    <property type="evidence" value="ECO:0007669"/>
    <property type="project" value="InterPro"/>
</dbReference>